<accession>A0AC34GUX8</accession>
<sequence length="129" mass="15070">MTGFPIDTYGDGINQWDWISTGIPKSQQRTKFVYSLDPPIFAIRHNNYKFIFESTSEYFLGNGKVRLYQISTDPYESKNLARKHPKLVKELLNKIFEYQRLARKPVRTVIDEAGNPKRFKGVYASGWCQ</sequence>
<organism evidence="1 2">
    <name type="scientific">Panagrolaimus sp. ES5</name>
    <dbReference type="NCBI Taxonomy" id="591445"/>
    <lineage>
        <taxon>Eukaryota</taxon>
        <taxon>Metazoa</taxon>
        <taxon>Ecdysozoa</taxon>
        <taxon>Nematoda</taxon>
        <taxon>Chromadorea</taxon>
        <taxon>Rhabditida</taxon>
        <taxon>Tylenchina</taxon>
        <taxon>Panagrolaimomorpha</taxon>
        <taxon>Panagrolaimoidea</taxon>
        <taxon>Panagrolaimidae</taxon>
        <taxon>Panagrolaimus</taxon>
    </lineage>
</organism>
<evidence type="ECO:0000313" key="2">
    <source>
        <dbReference type="WBParaSite" id="ES5_v2.g848.t1"/>
    </source>
</evidence>
<dbReference type="Proteomes" id="UP000887579">
    <property type="component" value="Unplaced"/>
</dbReference>
<name>A0AC34GUX8_9BILA</name>
<evidence type="ECO:0000313" key="1">
    <source>
        <dbReference type="Proteomes" id="UP000887579"/>
    </source>
</evidence>
<reference evidence="2" key="1">
    <citation type="submission" date="2022-11" db="UniProtKB">
        <authorList>
            <consortium name="WormBaseParasite"/>
        </authorList>
    </citation>
    <scope>IDENTIFICATION</scope>
</reference>
<dbReference type="WBParaSite" id="ES5_v2.g848.t1">
    <property type="protein sequence ID" value="ES5_v2.g848.t1"/>
    <property type="gene ID" value="ES5_v2.g848"/>
</dbReference>
<proteinExistence type="predicted"/>
<protein>
    <submittedName>
        <fullName evidence="2">Arylsulfatase</fullName>
    </submittedName>
</protein>